<dbReference type="Proteomes" id="UP001050808">
    <property type="component" value="Unassembled WGS sequence"/>
</dbReference>
<keyword evidence="3" id="KW-1185">Reference proteome</keyword>
<proteinExistence type="predicted"/>
<gene>
    <name evidence="2" type="ORF">Sviol_51260</name>
</gene>
<name>A0ABQ3QTV5_9ACTN</name>
<accession>A0ABQ3QTV5</accession>
<protein>
    <submittedName>
        <fullName evidence="2">Uncharacterized protein</fullName>
    </submittedName>
</protein>
<evidence type="ECO:0000256" key="1">
    <source>
        <dbReference type="SAM" id="MobiDB-lite"/>
    </source>
</evidence>
<organism evidence="2 3">
    <name type="scientific">Streptomyces violascens</name>
    <dbReference type="NCBI Taxonomy" id="67381"/>
    <lineage>
        <taxon>Bacteria</taxon>
        <taxon>Bacillati</taxon>
        <taxon>Actinomycetota</taxon>
        <taxon>Actinomycetes</taxon>
        <taxon>Kitasatosporales</taxon>
        <taxon>Streptomycetaceae</taxon>
        <taxon>Streptomyces</taxon>
    </lineage>
</organism>
<comment type="caution">
    <text evidence="2">The sequence shown here is derived from an EMBL/GenBank/DDBJ whole genome shotgun (WGS) entry which is preliminary data.</text>
</comment>
<feature type="region of interest" description="Disordered" evidence="1">
    <location>
        <begin position="1"/>
        <end position="50"/>
    </location>
</feature>
<sequence length="100" mass="10557">MPNLTYESMAGKSCDAESGPGHRWGSRPGDRYAGQPFPFPPSRHGPPGRRGHVQYVMVVHDGGRGGVQFVNVPGGAFVRQTEGRQGDLGEGGVVVVGEGR</sequence>
<feature type="region of interest" description="Disordered" evidence="1">
    <location>
        <begin position="81"/>
        <end position="100"/>
    </location>
</feature>
<evidence type="ECO:0000313" key="3">
    <source>
        <dbReference type="Proteomes" id="UP001050808"/>
    </source>
</evidence>
<evidence type="ECO:0000313" key="2">
    <source>
        <dbReference type="EMBL" id="GHI40718.1"/>
    </source>
</evidence>
<reference evidence="2" key="1">
    <citation type="submission" date="2024-05" db="EMBL/GenBank/DDBJ databases">
        <title>Whole genome shotgun sequence of Streptomyces violascens NBRC 12920.</title>
        <authorList>
            <person name="Komaki H."/>
            <person name="Tamura T."/>
        </authorList>
    </citation>
    <scope>NUCLEOTIDE SEQUENCE</scope>
    <source>
        <strain evidence="2">NBRC 12920</strain>
    </source>
</reference>
<dbReference type="EMBL" id="BNDY01000017">
    <property type="protein sequence ID" value="GHI40718.1"/>
    <property type="molecule type" value="Genomic_DNA"/>
</dbReference>